<keyword evidence="3" id="KW-1185">Reference proteome</keyword>
<dbReference type="Pfam" id="PF00563">
    <property type="entry name" value="EAL"/>
    <property type="match status" value="1"/>
</dbReference>
<dbReference type="SUPFAM" id="SSF141868">
    <property type="entry name" value="EAL domain-like"/>
    <property type="match status" value="1"/>
</dbReference>
<dbReference type="Proteomes" id="UP000018877">
    <property type="component" value="Unassembled WGS sequence"/>
</dbReference>
<comment type="caution">
    <text evidence="2">The sequence shown here is derived from an EMBL/GenBank/DDBJ whole genome shotgun (WGS) entry which is preliminary data.</text>
</comment>
<dbReference type="InterPro" id="IPR001633">
    <property type="entry name" value="EAL_dom"/>
</dbReference>
<name>A0AB94INR1_9BACI</name>
<organism evidence="2 3">
    <name type="scientific">Neobacillus vireti LMG 21834</name>
    <dbReference type="NCBI Taxonomy" id="1131730"/>
    <lineage>
        <taxon>Bacteria</taxon>
        <taxon>Bacillati</taxon>
        <taxon>Bacillota</taxon>
        <taxon>Bacilli</taxon>
        <taxon>Bacillales</taxon>
        <taxon>Bacillaceae</taxon>
        <taxon>Neobacillus</taxon>
    </lineage>
</organism>
<sequence>MFHRYIEKIKTIVKWGKILLPLSSIRFYPPQFILRNPVIQGVTAAINDGHEVAVIVFNLKNMNELAEQLSQSQFAHLIKQIKKYFRAAVEEEIATQDVITLHDFYGDGLTLYIKVDESRLCLSEIDTIMRKIINHVERNLQKYNPAIQTIFTTGYMFVEKKYHSIQDSVVRAHRQALAMAEKRVKSEFNEMVFAIKRIISKKNIKLLAQPIINVATKETYALEMLTRGPAGTVLESPLSLFSVARQTGVLYELEMIVIERVFSQMKATKCRQDIFVNCTPLTLGNIRFTRDLKTIMQQYKGISPKQITFEVTENDSIEGLKNFIYNLKMLRLMGFRIAMDDTGAGYSSLSIISEIMPDIIKIDRSVIQNIDKNSIKESMLKGLMLIAREAGSLVVAEGIENEDEASVLTRNNVDLAQGYFYARPTALINSIAT</sequence>
<dbReference type="EMBL" id="ALAN01000062">
    <property type="protein sequence ID" value="ETI68694.1"/>
    <property type="molecule type" value="Genomic_DNA"/>
</dbReference>
<dbReference type="GO" id="GO:0071111">
    <property type="term" value="F:cyclic-guanylate-specific phosphodiesterase activity"/>
    <property type="evidence" value="ECO:0007669"/>
    <property type="project" value="InterPro"/>
</dbReference>
<dbReference type="PANTHER" id="PTHR33121:SF76">
    <property type="entry name" value="SIGNALING PROTEIN"/>
    <property type="match status" value="1"/>
</dbReference>
<dbReference type="AlphaFoldDB" id="A0AB94INR1"/>
<evidence type="ECO:0000313" key="2">
    <source>
        <dbReference type="EMBL" id="ETI68694.1"/>
    </source>
</evidence>
<dbReference type="CDD" id="cd01948">
    <property type="entry name" value="EAL"/>
    <property type="match status" value="1"/>
</dbReference>
<dbReference type="RefSeq" id="WP_024028412.1">
    <property type="nucleotide sequence ID" value="NZ_ALAN01000062.1"/>
</dbReference>
<accession>A0AB94INR1</accession>
<dbReference type="Gene3D" id="3.20.20.450">
    <property type="entry name" value="EAL domain"/>
    <property type="match status" value="1"/>
</dbReference>
<dbReference type="PANTHER" id="PTHR33121">
    <property type="entry name" value="CYCLIC DI-GMP PHOSPHODIESTERASE PDEF"/>
    <property type="match status" value="1"/>
</dbReference>
<evidence type="ECO:0000259" key="1">
    <source>
        <dbReference type="PROSITE" id="PS50883"/>
    </source>
</evidence>
<reference evidence="2 3" key="1">
    <citation type="journal article" date="2014" name="Environ. Microbiol.">
        <title>The nitrate-ammonifying and nosZ-carrying bacterium Bacillus vireti is a potent source and sink for nitric and nitrous oxide under high nitrate conditions.</title>
        <authorList>
            <person name="Mania D."/>
            <person name="Heylen K."/>
            <person name="van Spanning R.J."/>
            <person name="Frostegard A."/>
        </authorList>
    </citation>
    <scope>NUCLEOTIDE SEQUENCE [LARGE SCALE GENOMIC DNA]</scope>
    <source>
        <strain evidence="2 3">LMG 21834</strain>
    </source>
</reference>
<dbReference type="PROSITE" id="PS50883">
    <property type="entry name" value="EAL"/>
    <property type="match status" value="1"/>
</dbReference>
<evidence type="ECO:0000313" key="3">
    <source>
        <dbReference type="Proteomes" id="UP000018877"/>
    </source>
</evidence>
<feature type="domain" description="EAL" evidence="1">
    <location>
        <begin position="188"/>
        <end position="433"/>
    </location>
</feature>
<dbReference type="SMART" id="SM00052">
    <property type="entry name" value="EAL"/>
    <property type="match status" value="1"/>
</dbReference>
<gene>
    <name evidence="2" type="ORF">BAVI_11124</name>
</gene>
<dbReference type="InterPro" id="IPR035919">
    <property type="entry name" value="EAL_sf"/>
</dbReference>
<proteinExistence type="predicted"/>
<dbReference type="InterPro" id="IPR050706">
    <property type="entry name" value="Cyclic-di-GMP_PDE-like"/>
</dbReference>
<protein>
    <submittedName>
        <fullName evidence="2">Diguanylate cyclase/phosphodiesterase with CBS domain</fullName>
    </submittedName>
</protein>